<dbReference type="RefSeq" id="WP_167955264.1">
    <property type="nucleotide sequence ID" value="NZ_JAATJE010000002.1"/>
</dbReference>
<sequence>MKSNLSLSAYSRTMCLRLFYLLLASIAASSLAEAQTVDQPDQETGPSPVLTRNPSSVAGEAGLRQNPEDLSEALRIEPMKRIEARIQNRLENRIRNRVDRNYDSRSNVTDPFEEASDRQRAARTPQQR</sequence>
<gene>
    <name evidence="3" type="ORF">GGR88_002396</name>
</gene>
<evidence type="ECO:0000313" key="4">
    <source>
        <dbReference type="Proteomes" id="UP000734218"/>
    </source>
</evidence>
<accession>A0ABX0XPV0</accession>
<dbReference type="Proteomes" id="UP000734218">
    <property type="component" value="Unassembled WGS sequence"/>
</dbReference>
<feature type="region of interest" description="Disordered" evidence="1">
    <location>
        <begin position="86"/>
        <end position="128"/>
    </location>
</feature>
<organism evidence="3 4">
    <name type="scientific">Sphingomonas jejuensis</name>
    <dbReference type="NCBI Taxonomy" id="904715"/>
    <lineage>
        <taxon>Bacteria</taxon>
        <taxon>Pseudomonadati</taxon>
        <taxon>Pseudomonadota</taxon>
        <taxon>Alphaproteobacteria</taxon>
        <taxon>Sphingomonadales</taxon>
        <taxon>Sphingomonadaceae</taxon>
        <taxon>Sphingomonas</taxon>
    </lineage>
</organism>
<comment type="caution">
    <text evidence="3">The sequence shown here is derived from an EMBL/GenBank/DDBJ whole genome shotgun (WGS) entry which is preliminary data.</text>
</comment>
<keyword evidence="2" id="KW-0732">Signal</keyword>
<keyword evidence="4" id="KW-1185">Reference proteome</keyword>
<protein>
    <submittedName>
        <fullName evidence="3">Uncharacterized protein</fullName>
    </submittedName>
</protein>
<feature type="region of interest" description="Disordered" evidence="1">
    <location>
        <begin position="32"/>
        <end position="72"/>
    </location>
</feature>
<feature type="chain" id="PRO_5045263985" evidence="2">
    <location>
        <begin position="35"/>
        <end position="128"/>
    </location>
</feature>
<feature type="compositionally biased region" description="Basic and acidic residues" evidence="1">
    <location>
        <begin position="86"/>
        <end position="103"/>
    </location>
</feature>
<feature type="compositionally biased region" description="Polar residues" evidence="1">
    <location>
        <begin position="36"/>
        <end position="56"/>
    </location>
</feature>
<evidence type="ECO:0000256" key="1">
    <source>
        <dbReference type="SAM" id="MobiDB-lite"/>
    </source>
</evidence>
<proteinExistence type="predicted"/>
<name>A0ABX0XPV0_9SPHN</name>
<evidence type="ECO:0000313" key="3">
    <source>
        <dbReference type="EMBL" id="NJC34882.1"/>
    </source>
</evidence>
<reference evidence="3 4" key="1">
    <citation type="submission" date="2020-03" db="EMBL/GenBank/DDBJ databases">
        <title>Genomic Encyclopedia of Type Strains, Phase IV (KMG-IV): sequencing the most valuable type-strain genomes for metagenomic binning, comparative biology and taxonomic classification.</title>
        <authorList>
            <person name="Goeker M."/>
        </authorList>
    </citation>
    <scope>NUCLEOTIDE SEQUENCE [LARGE SCALE GENOMIC DNA]</scope>
    <source>
        <strain evidence="3 4">DSM 27651</strain>
    </source>
</reference>
<feature type="signal peptide" evidence="2">
    <location>
        <begin position="1"/>
        <end position="34"/>
    </location>
</feature>
<evidence type="ECO:0000256" key="2">
    <source>
        <dbReference type="SAM" id="SignalP"/>
    </source>
</evidence>
<dbReference type="EMBL" id="JAATJE010000002">
    <property type="protein sequence ID" value="NJC34882.1"/>
    <property type="molecule type" value="Genomic_DNA"/>
</dbReference>